<evidence type="ECO:0000313" key="2">
    <source>
        <dbReference type="Proteomes" id="UP001611075"/>
    </source>
</evidence>
<organism evidence="1 2">
    <name type="scientific">Micromonospora rubida</name>
    <dbReference type="NCBI Taxonomy" id="2697657"/>
    <lineage>
        <taxon>Bacteria</taxon>
        <taxon>Bacillati</taxon>
        <taxon>Actinomycetota</taxon>
        <taxon>Actinomycetes</taxon>
        <taxon>Micromonosporales</taxon>
        <taxon>Micromonosporaceae</taxon>
        <taxon>Micromonospora</taxon>
    </lineage>
</organism>
<reference evidence="1 2" key="1">
    <citation type="submission" date="2024-10" db="EMBL/GenBank/DDBJ databases">
        <title>The Natural Products Discovery Center: Release of the First 8490 Sequenced Strains for Exploring Actinobacteria Biosynthetic Diversity.</title>
        <authorList>
            <person name="Kalkreuter E."/>
            <person name="Kautsar S.A."/>
            <person name="Yang D."/>
            <person name="Bader C.D."/>
            <person name="Teijaro C.N."/>
            <person name="Fluegel L."/>
            <person name="Davis C.M."/>
            <person name="Simpson J.R."/>
            <person name="Lauterbach L."/>
            <person name="Steele A.D."/>
            <person name="Gui C."/>
            <person name="Meng S."/>
            <person name="Li G."/>
            <person name="Viehrig K."/>
            <person name="Ye F."/>
            <person name="Su P."/>
            <person name="Kiefer A.F."/>
            <person name="Nichols A."/>
            <person name="Cepeda A.J."/>
            <person name="Yan W."/>
            <person name="Fan B."/>
            <person name="Jiang Y."/>
            <person name="Adhikari A."/>
            <person name="Zheng C.-J."/>
            <person name="Schuster L."/>
            <person name="Cowan T.M."/>
            <person name="Smanski M.J."/>
            <person name="Chevrette M.G."/>
            <person name="De Carvalho L.P.S."/>
            <person name="Shen B."/>
        </authorList>
    </citation>
    <scope>NUCLEOTIDE SEQUENCE [LARGE SCALE GENOMIC DNA]</scope>
    <source>
        <strain evidence="1 2">NPDC021253</strain>
    </source>
</reference>
<protein>
    <submittedName>
        <fullName evidence="1">Uncharacterized protein</fullName>
    </submittedName>
</protein>
<dbReference type="Proteomes" id="UP001611075">
    <property type="component" value="Unassembled WGS sequence"/>
</dbReference>
<accession>A0ABW7SJ59</accession>
<name>A0ABW7SJ59_9ACTN</name>
<keyword evidence="2" id="KW-1185">Reference proteome</keyword>
<dbReference type="EMBL" id="JBIRPU010000007">
    <property type="protein sequence ID" value="MFI0793730.1"/>
    <property type="molecule type" value="Genomic_DNA"/>
</dbReference>
<gene>
    <name evidence="1" type="ORF">ACH4OY_13720</name>
</gene>
<evidence type="ECO:0000313" key="1">
    <source>
        <dbReference type="EMBL" id="MFI0793730.1"/>
    </source>
</evidence>
<comment type="caution">
    <text evidence="1">The sequence shown here is derived from an EMBL/GenBank/DDBJ whole genome shotgun (WGS) entry which is preliminary data.</text>
</comment>
<dbReference type="RefSeq" id="WP_396679407.1">
    <property type="nucleotide sequence ID" value="NZ_JBIRPU010000007.1"/>
</dbReference>
<sequence length="66" mass="6702">MDDLTIEIESLVLDPTTAQDHERIAAAIAGVSGAALDGATSEAVGRAVAANLRGRTSDGRRGSPAR</sequence>
<proteinExistence type="predicted"/>